<dbReference type="AlphaFoldDB" id="A0AAD5Y2V5"/>
<reference evidence="3" key="1">
    <citation type="submission" date="2020-05" db="EMBL/GenBank/DDBJ databases">
        <title>Phylogenomic resolution of chytrid fungi.</title>
        <authorList>
            <person name="Stajich J.E."/>
            <person name="Amses K."/>
            <person name="Simmons R."/>
            <person name="Seto K."/>
            <person name="Myers J."/>
            <person name="Bonds A."/>
            <person name="Quandt C.A."/>
            <person name="Barry K."/>
            <person name="Liu P."/>
            <person name="Grigoriev I."/>
            <person name="Longcore J.E."/>
            <person name="James T.Y."/>
        </authorList>
    </citation>
    <scope>NUCLEOTIDE SEQUENCE</scope>
    <source>
        <strain evidence="3">PLAUS21</strain>
    </source>
</reference>
<gene>
    <name evidence="3" type="ORF">HK103_005176</name>
</gene>
<organism evidence="3 4">
    <name type="scientific">Boothiomyces macroporosus</name>
    <dbReference type="NCBI Taxonomy" id="261099"/>
    <lineage>
        <taxon>Eukaryota</taxon>
        <taxon>Fungi</taxon>
        <taxon>Fungi incertae sedis</taxon>
        <taxon>Chytridiomycota</taxon>
        <taxon>Chytridiomycota incertae sedis</taxon>
        <taxon>Chytridiomycetes</taxon>
        <taxon>Rhizophydiales</taxon>
        <taxon>Terramycetaceae</taxon>
        <taxon>Boothiomyces</taxon>
    </lineage>
</organism>
<evidence type="ECO:0000313" key="3">
    <source>
        <dbReference type="EMBL" id="KAJ3256681.1"/>
    </source>
</evidence>
<feature type="coiled-coil region" evidence="1">
    <location>
        <begin position="406"/>
        <end position="456"/>
    </location>
</feature>
<dbReference type="Proteomes" id="UP001210925">
    <property type="component" value="Unassembled WGS sequence"/>
</dbReference>
<evidence type="ECO:0000256" key="1">
    <source>
        <dbReference type="SAM" id="Coils"/>
    </source>
</evidence>
<feature type="coiled-coil region" evidence="1">
    <location>
        <begin position="11"/>
        <end position="45"/>
    </location>
</feature>
<evidence type="ECO:0000313" key="4">
    <source>
        <dbReference type="Proteomes" id="UP001210925"/>
    </source>
</evidence>
<feature type="compositionally biased region" description="Basic and acidic residues" evidence="2">
    <location>
        <begin position="494"/>
        <end position="508"/>
    </location>
</feature>
<proteinExistence type="predicted"/>
<sequence>MRKAKGIGLLIKKYAEEHPTLLARLDELEDERQQLIKSNTIMNAQLEHFKQREKQQRIELESRNKEIFELKDTVVKYLFTENACQEQIKNKESDFRLYKEQNNAKLLNLQYDVIESRNELAHIIGLVKSNFSATLGMFCKAQLSNLAQSLSAKYEERLSKYKAKSENVFKGKETVLSKEIESLKIKLSESNTRCDRLLQDIQVFKKEQAEHLSGQKLYTQGQELSMERSKLDQERRRLLDLCNELKEKEYTSNADLEKKVLMLQGENVKLEEQMVALEKTIRELNASLTNARIERNQTIEAHQSRIKQLQEKFLEDLKRESDTKVEQVELNLRKTLAKENELALEHLKEQLEQEFAETKGSLVKQIELLKSHNINIQLKMEEKWNSREQDIQKHLKELSDRFMHEKSNYQSKISELNKKITEELSNKSSSPLEDQLIQLQSKLSKKETEIAFLKDTVRVECEERMGLVAMVAKLQKELQSKSPEMKNSTIMEVESVKSEKEKPKHAMSEKDTEFFKLIQNANLKNSKRLAKQKIK</sequence>
<keyword evidence="1" id="KW-0175">Coiled coil</keyword>
<keyword evidence="4" id="KW-1185">Reference proteome</keyword>
<accession>A0AAD5Y2V5</accession>
<protein>
    <submittedName>
        <fullName evidence="3">Uncharacterized protein</fullName>
    </submittedName>
</protein>
<name>A0AAD5Y2V5_9FUNG</name>
<feature type="region of interest" description="Disordered" evidence="2">
    <location>
        <begin position="482"/>
        <end position="508"/>
    </location>
</feature>
<feature type="coiled-coil region" evidence="1">
    <location>
        <begin position="228"/>
        <end position="357"/>
    </location>
</feature>
<comment type="caution">
    <text evidence="3">The sequence shown here is derived from an EMBL/GenBank/DDBJ whole genome shotgun (WGS) entry which is preliminary data.</text>
</comment>
<evidence type="ECO:0000256" key="2">
    <source>
        <dbReference type="SAM" id="MobiDB-lite"/>
    </source>
</evidence>
<dbReference type="EMBL" id="JADGKB010000047">
    <property type="protein sequence ID" value="KAJ3256681.1"/>
    <property type="molecule type" value="Genomic_DNA"/>
</dbReference>